<name>A0ABX0IF57_9FLAO</name>
<evidence type="ECO:0000313" key="2">
    <source>
        <dbReference type="Proteomes" id="UP000761423"/>
    </source>
</evidence>
<keyword evidence="2" id="KW-1185">Reference proteome</keyword>
<evidence type="ECO:0008006" key="3">
    <source>
        <dbReference type="Google" id="ProtNLM"/>
    </source>
</evidence>
<proteinExistence type="predicted"/>
<dbReference type="Proteomes" id="UP000761423">
    <property type="component" value="Unassembled WGS sequence"/>
</dbReference>
<sequence length="187" mass="22601">MRKRHKKLQKKHKKVIEMIENKHDLYDVYYHFKIDENVIKIWRQTILGFDDLYLKAIGLTRLQEHFINLFPLRFLNVAATCREVRISRQTFYRWLEESDTFRAFHRDIVEGFKDDIETILLKKIFIDENVMAMKIYSEAKMKDRGYGVSTHIVTNEKRNIKMPTKDYSKYTMQELDAEIALFEAKLN</sequence>
<accession>A0ABX0IF57</accession>
<protein>
    <recommendedName>
        <fullName evidence="3">Homeodomain phBC6A51-type domain-containing protein</fullName>
    </recommendedName>
</protein>
<reference evidence="1 2" key="1">
    <citation type="submission" date="2020-02" db="EMBL/GenBank/DDBJ databases">
        <authorList>
            <person name="Chen W.-M."/>
        </authorList>
    </citation>
    <scope>NUCLEOTIDE SEQUENCE [LARGE SCALE GENOMIC DNA]</scope>
    <source>
        <strain evidence="1 2">TWA-26</strain>
    </source>
</reference>
<dbReference type="RefSeq" id="WP_166236901.1">
    <property type="nucleotide sequence ID" value="NZ_JAAJBV010000006.1"/>
</dbReference>
<dbReference type="EMBL" id="JAAJBV010000006">
    <property type="protein sequence ID" value="NHM04865.1"/>
    <property type="molecule type" value="Genomic_DNA"/>
</dbReference>
<gene>
    <name evidence="1" type="ORF">G4L40_09145</name>
</gene>
<organism evidence="1 2">
    <name type="scientific">Flavobacterium celericrescens</name>
    <dbReference type="NCBI Taxonomy" id="2709780"/>
    <lineage>
        <taxon>Bacteria</taxon>
        <taxon>Pseudomonadati</taxon>
        <taxon>Bacteroidota</taxon>
        <taxon>Flavobacteriia</taxon>
        <taxon>Flavobacteriales</taxon>
        <taxon>Flavobacteriaceae</taxon>
        <taxon>Flavobacterium</taxon>
    </lineage>
</organism>
<evidence type="ECO:0000313" key="1">
    <source>
        <dbReference type="EMBL" id="NHM04865.1"/>
    </source>
</evidence>
<comment type="caution">
    <text evidence="1">The sequence shown here is derived from an EMBL/GenBank/DDBJ whole genome shotgun (WGS) entry which is preliminary data.</text>
</comment>